<dbReference type="EMBL" id="FPCG01000001">
    <property type="protein sequence ID" value="SFV20226.1"/>
    <property type="molecule type" value="Genomic_DNA"/>
</dbReference>
<dbReference type="Pfam" id="PF00005">
    <property type="entry name" value="ABC_tran"/>
    <property type="match status" value="1"/>
</dbReference>
<dbReference type="GO" id="GO:0006826">
    <property type="term" value="P:iron ion transport"/>
    <property type="evidence" value="ECO:0007669"/>
    <property type="project" value="UniProtKB-KW"/>
</dbReference>
<feature type="region of interest" description="Disordered" evidence="10">
    <location>
        <begin position="9"/>
        <end position="46"/>
    </location>
</feature>
<dbReference type="GO" id="GO:0005886">
    <property type="term" value="C:plasma membrane"/>
    <property type="evidence" value="ECO:0007669"/>
    <property type="project" value="UniProtKB-SubCell"/>
</dbReference>
<sequence>MAVQTEYELTAGTLDGMDSPQSGRQTPDAPAANGSHSIHADPPVPGVPAIDLQGVVKAYDRTRVVDEVTAQIPAGGVTSIIGPNGAGKSTLLSMIGRLLQADGGTIAVGGQDVFDSDTRALARKLAVLRQENTTTVRLTVWDLVSFGRFPHHGGRPGTDDERLVSQALGYMDLHSFAGRYLDELSGGQRQRAYIAMVLAQDTDVLLLDEPLNNLDMKHAVEMMRLIRRMADELGKTVVIVIHDINFASCYSDTILAMKSGRLVHQGRPDQLMCSETLKDIYDVDILVEEIRGKKIGIYFS</sequence>
<evidence type="ECO:0000313" key="13">
    <source>
        <dbReference type="Proteomes" id="UP000198881"/>
    </source>
</evidence>
<keyword evidence="3" id="KW-1003">Cell membrane</keyword>
<evidence type="ECO:0000313" key="12">
    <source>
        <dbReference type="EMBL" id="SFV20226.1"/>
    </source>
</evidence>
<evidence type="ECO:0000256" key="5">
    <source>
        <dbReference type="ARBA" id="ARBA00022741"/>
    </source>
</evidence>
<feature type="domain" description="ABC transporter" evidence="11">
    <location>
        <begin position="50"/>
        <end position="284"/>
    </location>
</feature>
<keyword evidence="2" id="KW-0813">Transport</keyword>
<keyword evidence="9" id="KW-0472">Membrane</keyword>
<dbReference type="Gene3D" id="3.40.50.300">
    <property type="entry name" value="P-loop containing nucleotide triphosphate hydrolases"/>
    <property type="match status" value="1"/>
</dbReference>
<evidence type="ECO:0000256" key="8">
    <source>
        <dbReference type="ARBA" id="ARBA00023065"/>
    </source>
</evidence>
<evidence type="ECO:0000259" key="11">
    <source>
        <dbReference type="PROSITE" id="PS50893"/>
    </source>
</evidence>
<evidence type="ECO:0000256" key="3">
    <source>
        <dbReference type="ARBA" id="ARBA00022475"/>
    </source>
</evidence>
<dbReference type="GO" id="GO:0005524">
    <property type="term" value="F:ATP binding"/>
    <property type="evidence" value="ECO:0007669"/>
    <property type="project" value="UniProtKB-KW"/>
</dbReference>
<evidence type="ECO:0000256" key="1">
    <source>
        <dbReference type="ARBA" id="ARBA00004202"/>
    </source>
</evidence>
<evidence type="ECO:0000256" key="7">
    <source>
        <dbReference type="ARBA" id="ARBA00023004"/>
    </source>
</evidence>
<dbReference type="RefSeq" id="WP_245760508.1">
    <property type="nucleotide sequence ID" value="NZ_FPCG01000001.1"/>
</dbReference>
<name>A0A1I7ME68_9MICC</name>
<evidence type="ECO:0000256" key="9">
    <source>
        <dbReference type="ARBA" id="ARBA00023136"/>
    </source>
</evidence>
<dbReference type="GO" id="GO:0016887">
    <property type="term" value="F:ATP hydrolysis activity"/>
    <property type="evidence" value="ECO:0007669"/>
    <property type="project" value="InterPro"/>
</dbReference>
<dbReference type="AlphaFoldDB" id="A0A1I7ME68"/>
<dbReference type="PANTHER" id="PTHR42771:SF3">
    <property type="entry name" value="PETROBACTIN IMPORT ATP-BINDING PROTEIN YCLP"/>
    <property type="match status" value="1"/>
</dbReference>
<evidence type="ECO:0000256" key="4">
    <source>
        <dbReference type="ARBA" id="ARBA00022496"/>
    </source>
</evidence>
<keyword evidence="13" id="KW-1185">Reference proteome</keyword>
<evidence type="ECO:0000256" key="2">
    <source>
        <dbReference type="ARBA" id="ARBA00022448"/>
    </source>
</evidence>
<organism evidence="12 13">
    <name type="scientific">Micrococcus terreus</name>
    <dbReference type="NCBI Taxonomy" id="574650"/>
    <lineage>
        <taxon>Bacteria</taxon>
        <taxon>Bacillati</taxon>
        <taxon>Actinomycetota</taxon>
        <taxon>Actinomycetes</taxon>
        <taxon>Micrococcales</taxon>
        <taxon>Micrococcaceae</taxon>
        <taxon>Micrococcus</taxon>
    </lineage>
</organism>
<reference evidence="12 13" key="1">
    <citation type="submission" date="2016-10" db="EMBL/GenBank/DDBJ databases">
        <authorList>
            <person name="de Groot N.N."/>
        </authorList>
    </citation>
    <scope>NUCLEOTIDE SEQUENCE [LARGE SCALE GENOMIC DNA]</scope>
    <source>
        <strain evidence="12 13">CGMCC 1.7054</strain>
    </source>
</reference>
<dbReference type="FunFam" id="3.40.50.300:FF:000134">
    <property type="entry name" value="Iron-enterobactin ABC transporter ATP-binding protein"/>
    <property type="match status" value="1"/>
</dbReference>
<accession>A0A1I7ME68</accession>
<comment type="subcellular location">
    <subcellularLocation>
        <location evidence="1">Cell membrane</location>
        <topology evidence="1">Peripheral membrane protein</topology>
    </subcellularLocation>
</comment>
<dbReference type="STRING" id="574650.SAMN04487966_101243"/>
<dbReference type="Proteomes" id="UP000198881">
    <property type="component" value="Unassembled WGS sequence"/>
</dbReference>
<dbReference type="CDD" id="cd03214">
    <property type="entry name" value="ABC_Iron-Siderophores_B12_Hemin"/>
    <property type="match status" value="1"/>
</dbReference>
<keyword evidence="4" id="KW-0410">Iron transport</keyword>
<protein>
    <submittedName>
        <fullName evidence="12">Iron complex transport system ATP-binding protein</fullName>
    </submittedName>
</protein>
<keyword evidence="6 12" id="KW-0067">ATP-binding</keyword>
<proteinExistence type="predicted"/>
<dbReference type="PROSITE" id="PS50893">
    <property type="entry name" value="ABC_TRANSPORTER_2"/>
    <property type="match status" value="1"/>
</dbReference>
<dbReference type="PANTHER" id="PTHR42771">
    <property type="entry name" value="IRON(3+)-HYDROXAMATE IMPORT ATP-BINDING PROTEIN FHUC"/>
    <property type="match status" value="1"/>
</dbReference>
<dbReference type="SUPFAM" id="SSF52540">
    <property type="entry name" value="P-loop containing nucleoside triphosphate hydrolases"/>
    <property type="match status" value="1"/>
</dbReference>
<keyword evidence="8" id="KW-0406">Ion transport</keyword>
<keyword evidence="7" id="KW-0408">Iron</keyword>
<dbReference type="SMART" id="SM00382">
    <property type="entry name" value="AAA"/>
    <property type="match status" value="1"/>
</dbReference>
<gene>
    <name evidence="12" type="ORF">SAMN04487966_101243</name>
</gene>
<evidence type="ECO:0000256" key="10">
    <source>
        <dbReference type="SAM" id="MobiDB-lite"/>
    </source>
</evidence>
<keyword evidence="5" id="KW-0547">Nucleotide-binding</keyword>
<evidence type="ECO:0000256" key="6">
    <source>
        <dbReference type="ARBA" id="ARBA00022840"/>
    </source>
</evidence>
<dbReference type="InterPro" id="IPR051535">
    <property type="entry name" value="Siderophore_ABC-ATPase"/>
</dbReference>
<dbReference type="InterPro" id="IPR003439">
    <property type="entry name" value="ABC_transporter-like_ATP-bd"/>
</dbReference>
<dbReference type="InterPro" id="IPR003593">
    <property type="entry name" value="AAA+_ATPase"/>
</dbReference>
<dbReference type="InterPro" id="IPR027417">
    <property type="entry name" value="P-loop_NTPase"/>
</dbReference>